<evidence type="ECO:0000313" key="8">
    <source>
        <dbReference type="EMBL" id="KAF0288150.1"/>
    </source>
</evidence>
<dbReference type="GO" id="GO:0043266">
    <property type="term" value="P:regulation of potassium ion transport"/>
    <property type="evidence" value="ECO:0007669"/>
    <property type="project" value="TreeGrafter"/>
</dbReference>
<feature type="region of interest" description="Disordered" evidence="6">
    <location>
        <begin position="1"/>
        <end position="58"/>
    </location>
</feature>
<proteinExistence type="inferred from homology"/>
<evidence type="ECO:0000256" key="1">
    <source>
        <dbReference type="ARBA" id="ARBA00004141"/>
    </source>
</evidence>
<sequence>MPPHEEAHNAAFEPEEGASSPPAASEVADRSPEVADSPPEVASKKPDPMSLEEAQNHVATSAGKFERRERWKILKNVVAISFAFMCLFTSFQGISNLQSSINSEGGVGTMSQAAVYLALILSCLFLPSLVIKRLTCKWTMVVCTLLYSVYLAAQFYPRPFTMIPGAIVLGLAAAPMWSAKCTYLTQVSHWAGGVASAAFIGEMCSASNNTNLERPPESQIYTMAGIFLALAVACSGFIALTLDKLDRYGEKERASADTPPLQLLLATFTHMKKPYQLLVIPLTMWSGFEQAFIMADFSKAFVSCAWGIHRVGLVFIVYGIVDSICSFSFGFIIKRVGRVPLFLVAAALNYGALAAFHHWLPRPDEALGFFLVAAAWGAADAVWQTQINALYGVIFPDTAEAAFSNYRLWESLGYAIAFINAELLCLRHKVDLLIAVLTVGMIGYLVIELLERRRARGSLKVSKE</sequence>
<dbReference type="PANTHER" id="PTHR19444:SF13">
    <property type="entry name" value="PROTEIN UNC-93 HOMOLOG A"/>
    <property type="match status" value="1"/>
</dbReference>
<feature type="transmembrane region" description="Helical" evidence="7">
    <location>
        <begin position="114"/>
        <end position="131"/>
    </location>
</feature>
<dbReference type="InterPro" id="IPR010291">
    <property type="entry name" value="Ion_channel_UNC-93"/>
</dbReference>
<evidence type="ECO:0000256" key="5">
    <source>
        <dbReference type="ARBA" id="ARBA00023136"/>
    </source>
</evidence>
<dbReference type="InterPro" id="IPR036259">
    <property type="entry name" value="MFS_trans_sf"/>
</dbReference>
<feature type="transmembrane region" description="Helical" evidence="7">
    <location>
        <begin position="138"/>
        <end position="156"/>
    </location>
</feature>
<feature type="transmembrane region" description="Helical" evidence="7">
    <location>
        <begin position="275"/>
        <end position="293"/>
    </location>
</feature>
<feature type="transmembrane region" description="Helical" evidence="7">
    <location>
        <begin position="432"/>
        <end position="450"/>
    </location>
</feature>
<keyword evidence="5 7" id="KW-0472">Membrane</keyword>
<dbReference type="Proteomes" id="UP000440578">
    <property type="component" value="Unassembled WGS sequence"/>
</dbReference>
<dbReference type="GO" id="GO:0006937">
    <property type="term" value="P:regulation of muscle contraction"/>
    <property type="evidence" value="ECO:0007669"/>
    <property type="project" value="TreeGrafter"/>
</dbReference>
<comment type="subcellular location">
    <subcellularLocation>
        <location evidence="1">Membrane</location>
        <topology evidence="1">Multi-pass membrane protein</topology>
    </subcellularLocation>
</comment>
<feature type="transmembrane region" description="Helical" evidence="7">
    <location>
        <begin position="220"/>
        <end position="242"/>
    </location>
</feature>
<evidence type="ECO:0000256" key="3">
    <source>
        <dbReference type="ARBA" id="ARBA00022692"/>
    </source>
</evidence>
<dbReference type="InterPro" id="IPR051951">
    <property type="entry name" value="UNC-93_regulatory"/>
</dbReference>
<dbReference type="OrthoDB" id="78663at2759"/>
<evidence type="ECO:0000256" key="4">
    <source>
        <dbReference type="ARBA" id="ARBA00022989"/>
    </source>
</evidence>
<dbReference type="GO" id="GO:0055120">
    <property type="term" value="C:striated muscle dense body"/>
    <property type="evidence" value="ECO:0007669"/>
    <property type="project" value="TreeGrafter"/>
</dbReference>
<dbReference type="GO" id="GO:0005886">
    <property type="term" value="C:plasma membrane"/>
    <property type="evidence" value="ECO:0007669"/>
    <property type="project" value="TreeGrafter"/>
</dbReference>
<feature type="transmembrane region" description="Helical" evidence="7">
    <location>
        <begin position="313"/>
        <end position="333"/>
    </location>
</feature>
<reference evidence="8 9" key="1">
    <citation type="submission" date="2019-07" db="EMBL/GenBank/DDBJ databases">
        <title>Draft genome assembly of a fouling barnacle, Amphibalanus amphitrite (Darwin, 1854): The first reference genome for Thecostraca.</title>
        <authorList>
            <person name="Kim W."/>
        </authorList>
    </citation>
    <scope>NUCLEOTIDE SEQUENCE [LARGE SCALE GENOMIC DNA]</scope>
    <source>
        <strain evidence="8">SNU_AA5</strain>
        <tissue evidence="8">Soma without cirri and trophi</tissue>
    </source>
</reference>
<keyword evidence="9" id="KW-1185">Reference proteome</keyword>
<keyword evidence="4 7" id="KW-1133">Transmembrane helix</keyword>
<dbReference type="GO" id="GO:0015459">
    <property type="term" value="F:potassium channel regulator activity"/>
    <property type="evidence" value="ECO:0007669"/>
    <property type="project" value="TreeGrafter"/>
</dbReference>
<evidence type="ECO:0000256" key="6">
    <source>
        <dbReference type="SAM" id="MobiDB-lite"/>
    </source>
</evidence>
<comment type="caution">
    <text evidence="8">The sequence shown here is derived from an EMBL/GenBank/DDBJ whole genome shotgun (WGS) entry which is preliminary data.</text>
</comment>
<dbReference type="Gene3D" id="1.20.1250.20">
    <property type="entry name" value="MFS general substrate transporter like domains"/>
    <property type="match status" value="2"/>
</dbReference>
<dbReference type="Pfam" id="PF05978">
    <property type="entry name" value="UNC-93"/>
    <property type="match status" value="1"/>
</dbReference>
<keyword evidence="3 7" id="KW-0812">Transmembrane</keyword>
<evidence type="ECO:0000256" key="2">
    <source>
        <dbReference type="ARBA" id="ARBA00009172"/>
    </source>
</evidence>
<dbReference type="PANTHER" id="PTHR19444">
    <property type="entry name" value="UNC-93 RELATED"/>
    <property type="match status" value="1"/>
</dbReference>
<name>A0A6A4VAD2_AMPAM</name>
<evidence type="ECO:0000313" key="9">
    <source>
        <dbReference type="Proteomes" id="UP000440578"/>
    </source>
</evidence>
<evidence type="ECO:0000256" key="7">
    <source>
        <dbReference type="SAM" id="Phobius"/>
    </source>
</evidence>
<feature type="transmembrane region" description="Helical" evidence="7">
    <location>
        <begin position="340"/>
        <end position="360"/>
    </location>
</feature>
<feature type="transmembrane region" description="Helical" evidence="7">
    <location>
        <begin position="73"/>
        <end position="94"/>
    </location>
</feature>
<gene>
    <name evidence="8" type="ORF">FJT64_013466</name>
</gene>
<accession>A0A6A4VAD2</accession>
<protein>
    <submittedName>
        <fullName evidence="8">UNC93-like protein</fullName>
    </submittedName>
</protein>
<comment type="similarity">
    <text evidence="2">Belongs to the unc-93 family.</text>
</comment>
<dbReference type="AlphaFoldDB" id="A0A6A4VAD2"/>
<dbReference type="EMBL" id="VIIS01002127">
    <property type="protein sequence ID" value="KAF0288150.1"/>
    <property type="molecule type" value="Genomic_DNA"/>
</dbReference>
<dbReference type="SUPFAM" id="SSF103473">
    <property type="entry name" value="MFS general substrate transporter"/>
    <property type="match status" value="1"/>
</dbReference>
<organism evidence="8 9">
    <name type="scientific">Amphibalanus amphitrite</name>
    <name type="common">Striped barnacle</name>
    <name type="synonym">Balanus amphitrite</name>
    <dbReference type="NCBI Taxonomy" id="1232801"/>
    <lineage>
        <taxon>Eukaryota</taxon>
        <taxon>Metazoa</taxon>
        <taxon>Ecdysozoa</taxon>
        <taxon>Arthropoda</taxon>
        <taxon>Crustacea</taxon>
        <taxon>Multicrustacea</taxon>
        <taxon>Cirripedia</taxon>
        <taxon>Thoracica</taxon>
        <taxon>Thoracicalcarea</taxon>
        <taxon>Balanomorpha</taxon>
        <taxon>Balanoidea</taxon>
        <taxon>Balanidae</taxon>
        <taxon>Amphibalaninae</taxon>
        <taxon>Amphibalanus</taxon>
    </lineage>
</organism>